<keyword evidence="2" id="KW-1185">Reference proteome</keyword>
<dbReference type="EnsemblPlants" id="OMERI03G06390.1">
    <property type="protein sequence ID" value="OMERI03G06390.1"/>
    <property type="gene ID" value="OMERI03G06390"/>
</dbReference>
<accession>A0A0E0CWG0</accession>
<dbReference type="AlphaFoldDB" id="A0A0E0CWG0"/>
<protein>
    <submittedName>
        <fullName evidence="1">Uncharacterized protein</fullName>
    </submittedName>
</protein>
<dbReference type="HOGENOM" id="CLU_667966_0_0_1"/>
<organism evidence="1">
    <name type="scientific">Oryza meridionalis</name>
    <dbReference type="NCBI Taxonomy" id="40149"/>
    <lineage>
        <taxon>Eukaryota</taxon>
        <taxon>Viridiplantae</taxon>
        <taxon>Streptophyta</taxon>
        <taxon>Embryophyta</taxon>
        <taxon>Tracheophyta</taxon>
        <taxon>Spermatophyta</taxon>
        <taxon>Magnoliopsida</taxon>
        <taxon>Liliopsida</taxon>
        <taxon>Poales</taxon>
        <taxon>Poaceae</taxon>
        <taxon>BOP clade</taxon>
        <taxon>Oryzoideae</taxon>
        <taxon>Oryzeae</taxon>
        <taxon>Oryzinae</taxon>
        <taxon>Oryza</taxon>
    </lineage>
</organism>
<proteinExistence type="predicted"/>
<name>A0A0E0CWG0_9ORYZ</name>
<evidence type="ECO:0000313" key="1">
    <source>
        <dbReference type="EnsemblPlants" id="OMERI03G06390.1"/>
    </source>
</evidence>
<sequence length="412" mass="45372">MSTVKKLKVRAPSKHAMRLCTALLTLPFFTLNVEIKISFPTLVTTRAPTEVEVGGVLVGEEAGGVVAGHLAGAGSEPFLREAIDATFARVVGVRTVPFGLERGERRRAAHGCRRRVVDQELWAESNEGRAGVRRRLVVEHHAGVAIVRRAVLAHRGGRGADRRVIAGFYLHRRRRVRRLGQLLPQLPNLIEHELKVSDKLSRASGKTQRWARTSVARASLSRRRASQSARRASWRARRAAKSRSSCFVFHRARRFWNQMATWRGCRPRSRAMRALRSGFSLLSVSKLRSRARTCSSASRRFFSPSPHDGDGDCAACTPAMSSSTSSSSSSSTSSSASSCCSMVAAGKLPSSENASYTHDALHKKSTQTQRDLAANTPGFLDFRLLVGLFIIYKTEGGLEMEMILRVEGCEEC</sequence>
<reference evidence="1" key="1">
    <citation type="submission" date="2015-04" db="UniProtKB">
        <authorList>
            <consortium name="EnsemblPlants"/>
        </authorList>
    </citation>
    <scope>IDENTIFICATION</scope>
</reference>
<dbReference type="Gramene" id="OMERI03G06390.1">
    <property type="protein sequence ID" value="OMERI03G06390.1"/>
    <property type="gene ID" value="OMERI03G06390"/>
</dbReference>
<reference evidence="1" key="2">
    <citation type="submission" date="2018-05" db="EMBL/GenBank/DDBJ databases">
        <title>OmerRS3 (Oryza meridionalis Reference Sequence Version 3).</title>
        <authorList>
            <person name="Zhang J."/>
            <person name="Kudrna D."/>
            <person name="Lee S."/>
            <person name="Talag J."/>
            <person name="Welchert J."/>
            <person name="Wing R.A."/>
        </authorList>
    </citation>
    <scope>NUCLEOTIDE SEQUENCE [LARGE SCALE GENOMIC DNA]</scope>
    <source>
        <strain evidence="1">cv. OR44</strain>
    </source>
</reference>
<evidence type="ECO:0000313" key="2">
    <source>
        <dbReference type="Proteomes" id="UP000008021"/>
    </source>
</evidence>
<dbReference type="Proteomes" id="UP000008021">
    <property type="component" value="Chromosome 3"/>
</dbReference>